<dbReference type="InterPro" id="IPR006913">
    <property type="entry name" value="CENP-V/GFA"/>
</dbReference>
<dbReference type="Gene3D" id="2.170.150.70">
    <property type="match status" value="1"/>
</dbReference>
<evidence type="ECO:0000256" key="2">
    <source>
        <dbReference type="ARBA" id="ARBA00022723"/>
    </source>
</evidence>
<dbReference type="SUPFAM" id="SSF51316">
    <property type="entry name" value="Mss4-like"/>
    <property type="match status" value="1"/>
</dbReference>
<comment type="similarity">
    <text evidence="1">Belongs to the Gfa family.</text>
</comment>
<proteinExistence type="inferred from homology"/>
<dbReference type="GO" id="GO:0016846">
    <property type="term" value="F:carbon-sulfur lyase activity"/>
    <property type="evidence" value="ECO:0007669"/>
    <property type="project" value="InterPro"/>
</dbReference>
<evidence type="ECO:0000259" key="4">
    <source>
        <dbReference type="PROSITE" id="PS51891"/>
    </source>
</evidence>
<name>A0A2D3VEM6_9PEZI</name>
<sequence>MKVYDGSCHCGNIKYTVALNEALAPEGTGIITRCNCSICTKNGYFNVYPRREDVVFENGCDSKLKSYLFGKKRKPHRFCPECSSSILIDFKDSDVEDQRPLLAMNASHFKDIDLANASYFYYDGKTKLDPPYQG</sequence>
<evidence type="ECO:0000313" key="6">
    <source>
        <dbReference type="Proteomes" id="UP000225277"/>
    </source>
</evidence>
<dbReference type="InterPro" id="IPR052355">
    <property type="entry name" value="CENP-V-like"/>
</dbReference>
<dbReference type="EMBL" id="FJUY01000029">
    <property type="protein sequence ID" value="CZT25675.1"/>
    <property type="molecule type" value="Genomic_DNA"/>
</dbReference>
<feature type="domain" description="CENP-V/GFA" evidence="4">
    <location>
        <begin position="4"/>
        <end position="123"/>
    </location>
</feature>
<keyword evidence="2" id="KW-0479">Metal-binding</keyword>
<dbReference type="InterPro" id="IPR011057">
    <property type="entry name" value="Mss4-like_sf"/>
</dbReference>
<dbReference type="AlphaFoldDB" id="A0A2D3VEM6"/>
<dbReference type="Proteomes" id="UP000225277">
    <property type="component" value="Unassembled WGS sequence"/>
</dbReference>
<dbReference type="STRING" id="112498.A0A2D3VEM6"/>
<dbReference type="OrthoDB" id="2993351at2759"/>
<dbReference type="GO" id="GO:0046872">
    <property type="term" value="F:metal ion binding"/>
    <property type="evidence" value="ECO:0007669"/>
    <property type="project" value="UniProtKB-KW"/>
</dbReference>
<keyword evidence="6" id="KW-1185">Reference proteome</keyword>
<evidence type="ECO:0000256" key="3">
    <source>
        <dbReference type="ARBA" id="ARBA00022833"/>
    </source>
</evidence>
<reference evidence="5 6" key="1">
    <citation type="submission" date="2016-03" db="EMBL/GenBank/DDBJ databases">
        <authorList>
            <person name="Ploux O."/>
        </authorList>
    </citation>
    <scope>NUCLEOTIDE SEQUENCE [LARGE SCALE GENOMIC DNA]</scope>
    <source>
        <strain evidence="5 6">URUG2</strain>
    </source>
</reference>
<dbReference type="PANTHER" id="PTHR28620:SF1">
    <property type="entry name" value="CENP-V_GFA DOMAIN-CONTAINING PROTEIN"/>
    <property type="match status" value="1"/>
</dbReference>
<gene>
    <name evidence="5" type="ORF">RCC_11344</name>
</gene>
<protein>
    <recommendedName>
        <fullName evidence="4">CENP-V/GFA domain-containing protein</fullName>
    </recommendedName>
</protein>
<feature type="unsure residue" description="D or N" evidence="5">
    <location>
        <position position="92"/>
    </location>
</feature>
<accession>A0A2D3VEM6</accession>
<evidence type="ECO:0000313" key="5">
    <source>
        <dbReference type="EMBL" id="CZT25675.1"/>
    </source>
</evidence>
<dbReference type="PANTHER" id="PTHR28620">
    <property type="entry name" value="CENTROMERE PROTEIN V"/>
    <property type="match status" value="1"/>
</dbReference>
<organism evidence="5 6">
    <name type="scientific">Ramularia collo-cygni</name>
    <dbReference type="NCBI Taxonomy" id="112498"/>
    <lineage>
        <taxon>Eukaryota</taxon>
        <taxon>Fungi</taxon>
        <taxon>Dikarya</taxon>
        <taxon>Ascomycota</taxon>
        <taxon>Pezizomycotina</taxon>
        <taxon>Dothideomycetes</taxon>
        <taxon>Dothideomycetidae</taxon>
        <taxon>Mycosphaerellales</taxon>
        <taxon>Mycosphaerellaceae</taxon>
        <taxon>Ramularia</taxon>
    </lineage>
</organism>
<keyword evidence="3" id="KW-0862">Zinc</keyword>
<evidence type="ECO:0000256" key="1">
    <source>
        <dbReference type="ARBA" id="ARBA00005495"/>
    </source>
</evidence>
<dbReference type="PROSITE" id="PS51891">
    <property type="entry name" value="CENP_V_GFA"/>
    <property type="match status" value="1"/>
</dbReference>
<dbReference type="Pfam" id="PF04828">
    <property type="entry name" value="GFA"/>
    <property type="match status" value="1"/>
</dbReference>